<dbReference type="AlphaFoldDB" id="A0A8K0QX86"/>
<accession>A0A8K0QX86</accession>
<dbReference type="EMBL" id="JAGMVJ010000022">
    <property type="protein sequence ID" value="KAH7073329.1"/>
    <property type="molecule type" value="Genomic_DNA"/>
</dbReference>
<dbReference type="GO" id="GO:0005634">
    <property type="term" value="C:nucleus"/>
    <property type="evidence" value="ECO:0007669"/>
    <property type="project" value="TreeGrafter"/>
</dbReference>
<feature type="compositionally biased region" description="Polar residues" evidence="1">
    <location>
        <begin position="292"/>
        <end position="316"/>
    </location>
</feature>
<dbReference type="SMART" id="SM00355">
    <property type="entry name" value="ZnF_C2H2"/>
    <property type="match status" value="3"/>
</dbReference>
<dbReference type="SUPFAM" id="SSF57667">
    <property type="entry name" value="beta-beta-alpha zinc fingers"/>
    <property type="match status" value="1"/>
</dbReference>
<dbReference type="PANTHER" id="PTHR46179:SF19">
    <property type="entry name" value="C2H2 FINGER DOMAIN TRANSCRIPTION FACTOR (EUROFUNG)-RELATED"/>
    <property type="match status" value="1"/>
</dbReference>
<feature type="compositionally biased region" description="Polar residues" evidence="1">
    <location>
        <begin position="80"/>
        <end position="91"/>
    </location>
</feature>
<feature type="region of interest" description="Disordered" evidence="1">
    <location>
        <begin position="1"/>
        <end position="400"/>
    </location>
</feature>
<evidence type="ECO:0000313" key="4">
    <source>
        <dbReference type="Proteomes" id="UP000813461"/>
    </source>
</evidence>
<feature type="compositionally biased region" description="Basic and acidic residues" evidence="1">
    <location>
        <begin position="526"/>
        <end position="536"/>
    </location>
</feature>
<evidence type="ECO:0000259" key="2">
    <source>
        <dbReference type="SMART" id="SM00355"/>
    </source>
</evidence>
<feature type="compositionally biased region" description="Polar residues" evidence="1">
    <location>
        <begin position="225"/>
        <end position="237"/>
    </location>
</feature>
<dbReference type="InterPro" id="IPR051061">
    <property type="entry name" value="Zinc_finger_trans_reg"/>
</dbReference>
<keyword evidence="4" id="KW-1185">Reference proteome</keyword>
<feature type="compositionally biased region" description="Basic residues" evidence="1">
    <location>
        <begin position="549"/>
        <end position="559"/>
    </location>
</feature>
<dbReference type="InterPro" id="IPR036236">
    <property type="entry name" value="Znf_C2H2_sf"/>
</dbReference>
<reference evidence="3" key="1">
    <citation type="journal article" date="2021" name="Nat. Commun.">
        <title>Genetic determinants of endophytism in the Arabidopsis root mycobiome.</title>
        <authorList>
            <person name="Mesny F."/>
            <person name="Miyauchi S."/>
            <person name="Thiergart T."/>
            <person name="Pickel B."/>
            <person name="Atanasova L."/>
            <person name="Karlsson M."/>
            <person name="Huettel B."/>
            <person name="Barry K.W."/>
            <person name="Haridas S."/>
            <person name="Chen C."/>
            <person name="Bauer D."/>
            <person name="Andreopoulos W."/>
            <person name="Pangilinan J."/>
            <person name="LaButti K."/>
            <person name="Riley R."/>
            <person name="Lipzen A."/>
            <person name="Clum A."/>
            <person name="Drula E."/>
            <person name="Henrissat B."/>
            <person name="Kohler A."/>
            <person name="Grigoriev I.V."/>
            <person name="Martin F.M."/>
            <person name="Hacquard S."/>
        </authorList>
    </citation>
    <scope>NUCLEOTIDE SEQUENCE</scope>
    <source>
        <strain evidence="3">MPI-SDFR-AT-0120</strain>
    </source>
</reference>
<evidence type="ECO:0000313" key="3">
    <source>
        <dbReference type="EMBL" id="KAH7073329.1"/>
    </source>
</evidence>
<feature type="domain" description="C2H2-type" evidence="2">
    <location>
        <begin position="435"/>
        <end position="460"/>
    </location>
</feature>
<dbReference type="PANTHER" id="PTHR46179">
    <property type="entry name" value="ZINC FINGER PROTEIN"/>
    <property type="match status" value="1"/>
</dbReference>
<feature type="compositionally biased region" description="Polar residues" evidence="1">
    <location>
        <begin position="113"/>
        <end position="125"/>
    </location>
</feature>
<feature type="compositionally biased region" description="Polar residues" evidence="1">
    <location>
        <begin position="362"/>
        <end position="398"/>
    </location>
</feature>
<feature type="compositionally biased region" description="Acidic residues" evidence="1">
    <location>
        <begin position="95"/>
        <end position="109"/>
    </location>
</feature>
<gene>
    <name evidence="3" type="ORF">FB567DRAFT_453938</name>
</gene>
<feature type="domain" description="C2H2-type" evidence="2">
    <location>
        <begin position="500"/>
        <end position="525"/>
    </location>
</feature>
<dbReference type="Gene3D" id="3.30.160.60">
    <property type="entry name" value="Classic Zinc Finger"/>
    <property type="match status" value="1"/>
</dbReference>
<dbReference type="GO" id="GO:0006357">
    <property type="term" value="P:regulation of transcription by RNA polymerase II"/>
    <property type="evidence" value="ECO:0007669"/>
    <property type="project" value="TreeGrafter"/>
</dbReference>
<feature type="compositionally biased region" description="Basic residues" evidence="1">
    <location>
        <begin position="49"/>
        <end position="63"/>
    </location>
</feature>
<proteinExistence type="predicted"/>
<sequence length="559" mass="60763">MNDQGFFSEDDIYPKSPGLEQVYPTAAPSPSPPPQLANKVSYPTVSPHSSRRLKKANRRKHRPTQGDWVLIREMAPNQPEIAQQVSQQALNSDSGESDQEDEEEMEDQQASDNNAQSAPNVSQAVRSGAHPFNMQQSLKDALDAPDHQTATSTHRDSVLEADIRRNSYASERRPSGVQGGALVNGSRHNANDPTPVKPSVTFTIPSNFNQSSQRRDSTAIGPHDSATTQPPQLQIPQSDRLPALQPQSPKNDAASPSTQQRLPSISNMMGDLARSSSISEEVRTNGGLVHRQSMSSLTASPTSRVRQMSISSHTHTPASPFPPLSALSASSPMSAGSDMQRGDIFLRSGSGQVFGADARRPSQASENGRYPTSIQSGSPSEGYQSSDGPSPGTQQTPIENRPRLHSLDSTLASAIILPPPNGSGIQQIGSIGGSFRCEYPGCNAAPFQTQYLLNSHTNVHSQNRPHYCPVAGCPRSEGGKGFKRKNEMIRHGLVHQSPGYVCPFCPDREHKYPRPDNLQRHVRVHHVDKDKDDPQLRDVLAQRPEGGSRGRRRRVSGAE</sequence>
<dbReference type="Proteomes" id="UP000813461">
    <property type="component" value="Unassembled WGS sequence"/>
</dbReference>
<feature type="domain" description="C2H2-type" evidence="2">
    <location>
        <begin position="466"/>
        <end position="495"/>
    </location>
</feature>
<organism evidence="3 4">
    <name type="scientific">Paraphoma chrysanthemicola</name>
    <dbReference type="NCBI Taxonomy" id="798071"/>
    <lineage>
        <taxon>Eukaryota</taxon>
        <taxon>Fungi</taxon>
        <taxon>Dikarya</taxon>
        <taxon>Ascomycota</taxon>
        <taxon>Pezizomycotina</taxon>
        <taxon>Dothideomycetes</taxon>
        <taxon>Pleosporomycetidae</taxon>
        <taxon>Pleosporales</taxon>
        <taxon>Pleosporineae</taxon>
        <taxon>Phaeosphaeriaceae</taxon>
        <taxon>Paraphoma</taxon>
    </lineage>
</organism>
<evidence type="ECO:0000256" key="1">
    <source>
        <dbReference type="SAM" id="MobiDB-lite"/>
    </source>
</evidence>
<feature type="compositionally biased region" description="Low complexity" evidence="1">
    <location>
        <begin position="324"/>
        <end position="337"/>
    </location>
</feature>
<feature type="region of interest" description="Disordered" evidence="1">
    <location>
        <begin position="526"/>
        <end position="559"/>
    </location>
</feature>
<feature type="compositionally biased region" description="Polar residues" evidence="1">
    <location>
        <begin position="245"/>
        <end position="267"/>
    </location>
</feature>
<feature type="compositionally biased region" description="Basic and acidic residues" evidence="1">
    <location>
        <begin position="153"/>
        <end position="174"/>
    </location>
</feature>
<name>A0A8K0QX86_9PLEO</name>
<comment type="caution">
    <text evidence="3">The sequence shown here is derived from an EMBL/GenBank/DDBJ whole genome shotgun (WGS) entry which is preliminary data.</text>
</comment>
<feature type="compositionally biased region" description="Polar residues" evidence="1">
    <location>
        <begin position="200"/>
        <end position="212"/>
    </location>
</feature>
<dbReference type="InterPro" id="IPR013087">
    <property type="entry name" value="Znf_C2H2_type"/>
</dbReference>
<dbReference type="OrthoDB" id="6077919at2759"/>
<protein>
    <recommendedName>
        <fullName evidence="2">C2H2-type domain-containing protein</fullName>
    </recommendedName>
</protein>